<protein>
    <submittedName>
        <fullName evidence="8">HAMP domain-containing protein</fullName>
    </submittedName>
</protein>
<dbReference type="Gene3D" id="6.10.340.10">
    <property type="match status" value="1"/>
</dbReference>
<dbReference type="InterPro" id="IPR004091">
    <property type="entry name" value="Chemotax_Me-accpt_rcpt_Me-site"/>
</dbReference>
<dbReference type="SMART" id="SM00283">
    <property type="entry name" value="MA"/>
    <property type="match status" value="1"/>
</dbReference>
<dbReference type="RefSeq" id="WP_150375309.1">
    <property type="nucleotide sequence ID" value="NZ_CP044067.1"/>
</dbReference>
<dbReference type="PROSITE" id="PS50111">
    <property type="entry name" value="CHEMOTAXIS_TRANSDUC_2"/>
    <property type="match status" value="1"/>
</dbReference>
<evidence type="ECO:0000313" key="8">
    <source>
        <dbReference type="EMBL" id="QET05252.1"/>
    </source>
</evidence>
<keyword evidence="5" id="KW-0812">Transmembrane</keyword>
<evidence type="ECO:0000313" key="9">
    <source>
        <dbReference type="Proteomes" id="UP000322822"/>
    </source>
</evidence>
<dbReference type="InterPro" id="IPR047347">
    <property type="entry name" value="YvaQ-like_sensor"/>
</dbReference>
<dbReference type="AlphaFoldDB" id="A0A5P2HAZ3"/>
<dbReference type="PRINTS" id="PR00260">
    <property type="entry name" value="CHEMTRNSDUCR"/>
</dbReference>
<keyword evidence="4" id="KW-0807">Transducer</keyword>
<organism evidence="8 9">
    <name type="scientific">Cupriavidus pauculus</name>
    <dbReference type="NCBI Taxonomy" id="82633"/>
    <lineage>
        <taxon>Bacteria</taxon>
        <taxon>Pseudomonadati</taxon>
        <taxon>Pseudomonadota</taxon>
        <taxon>Betaproteobacteria</taxon>
        <taxon>Burkholderiales</taxon>
        <taxon>Burkholderiaceae</taxon>
        <taxon>Cupriavidus</taxon>
    </lineage>
</organism>
<feature type="transmembrane region" description="Helical" evidence="5">
    <location>
        <begin position="195"/>
        <end position="214"/>
    </location>
</feature>
<dbReference type="PROSITE" id="PS00538">
    <property type="entry name" value="CHEMOTAXIS_TRANSDUC_1"/>
    <property type="match status" value="1"/>
</dbReference>
<keyword evidence="2" id="KW-0488">Methylation</keyword>
<dbReference type="PANTHER" id="PTHR43531">
    <property type="entry name" value="PROTEIN ICFG"/>
    <property type="match status" value="1"/>
</dbReference>
<keyword evidence="5" id="KW-0472">Membrane</keyword>
<evidence type="ECO:0000259" key="7">
    <source>
        <dbReference type="PROSITE" id="PS50885"/>
    </source>
</evidence>
<reference evidence="8 9" key="1">
    <citation type="submission" date="2019-09" db="EMBL/GenBank/DDBJ databases">
        <title>FDA dAtabase for Regulatory Grade micrObial Sequences (FDA-ARGOS): Supporting development and validation of Infectious Disease Dx tests.</title>
        <authorList>
            <person name="Sciortino C."/>
            <person name="Tallon L."/>
            <person name="Sadzewicz L."/>
            <person name="Vavikolanu K."/>
            <person name="Mehta A."/>
            <person name="Aluvathingal J."/>
            <person name="Nadendla S."/>
            <person name="Nandy P."/>
            <person name="Geyer C."/>
            <person name="Yan Y."/>
            <person name="Sichtig H."/>
        </authorList>
    </citation>
    <scope>NUCLEOTIDE SEQUENCE [LARGE SCALE GENOMIC DNA]</scope>
    <source>
        <strain evidence="8 9">FDAARGOS_664</strain>
    </source>
</reference>
<dbReference type="PANTHER" id="PTHR43531:SF14">
    <property type="entry name" value="METHYL-ACCEPTING CHEMOTAXIS PROTEIN I-RELATED"/>
    <property type="match status" value="1"/>
</dbReference>
<dbReference type="OrthoDB" id="5441488at2"/>
<dbReference type="InterPro" id="IPR004090">
    <property type="entry name" value="Chemotax_Me-accpt_rcpt"/>
</dbReference>
<dbReference type="CDD" id="cd19411">
    <property type="entry name" value="MCP2201-like_sensor"/>
    <property type="match status" value="1"/>
</dbReference>
<dbReference type="PROSITE" id="PS50885">
    <property type="entry name" value="HAMP"/>
    <property type="match status" value="1"/>
</dbReference>
<dbReference type="Gene3D" id="1.10.287.950">
    <property type="entry name" value="Methyl-accepting chemotaxis protein"/>
    <property type="match status" value="1"/>
</dbReference>
<dbReference type="Pfam" id="PF00672">
    <property type="entry name" value="HAMP"/>
    <property type="match status" value="1"/>
</dbReference>
<dbReference type="InterPro" id="IPR003660">
    <property type="entry name" value="HAMP_dom"/>
</dbReference>
<evidence type="ECO:0000259" key="6">
    <source>
        <dbReference type="PROSITE" id="PS50111"/>
    </source>
</evidence>
<accession>A0A5P2HAZ3</accession>
<evidence type="ECO:0000256" key="4">
    <source>
        <dbReference type="PROSITE-ProRule" id="PRU00284"/>
    </source>
</evidence>
<dbReference type="Pfam" id="PF12729">
    <property type="entry name" value="4HB_MCP_1"/>
    <property type="match status" value="1"/>
</dbReference>
<keyword evidence="5" id="KW-1133">Transmembrane helix</keyword>
<dbReference type="GO" id="GO:0005886">
    <property type="term" value="C:plasma membrane"/>
    <property type="evidence" value="ECO:0007669"/>
    <property type="project" value="TreeGrafter"/>
</dbReference>
<gene>
    <name evidence="8" type="ORF">FOB72_24805</name>
</gene>
<dbReference type="InterPro" id="IPR004089">
    <property type="entry name" value="MCPsignal_dom"/>
</dbReference>
<evidence type="ECO:0000256" key="5">
    <source>
        <dbReference type="SAM" id="Phobius"/>
    </source>
</evidence>
<sequence>MAFRNLSIKTKLLAGFGVLALVVLVVSGLSLHALNRAIDGFNDYINGLNARANMAIEVRTAVDRRAIAARNLVLVTTPADLELERTEVLRAHDDVAKNLAKLKDMIARGNASQGARDLVAEVDRVESKYGPVATAIVGLALDKQQSAAIAKMNAECRPLLAALVKATDAYLSFTHERQREMVQRLQDDYVTQRNLLIIASIAAVAFGLIGGLLLTRAITGPIQRAVELARTVARGELGTRIDVTSDDETGRLLGALRDMNDRLTETVARVRDSSANISIATAEIANGNMDLSSRTEQQAASLEETAASMEQLTATVRHNTENARQASELARTATDVAQRGSQTVGRVVHTMEGISASSVKIAEITGIIESIAFQTNILALNAAVEAARAGEQGRGFAVVASEVRSLAQRSSNAAKEIKELIETSVEQVTTGSTLASEAGQTMSAVTEAVGRVTAIVQEITSASAEQGRGIEQVNQAIVQIDQVTQQNATLVHEAATASRSLEEQGRELDEAVSFFRLPNALASASRLIEAPQTGGAWQPRRALTA</sequence>
<feature type="domain" description="HAMP" evidence="7">
    <location>
        <begin position="216"/>
        <end position="268"/>
    </location>
</feature>
<dbReference type="GO" id="GO:0004888">
    <property type="term" value="F:transmembrane signaling receptor activity"/>
    <property type="evidence" value="ECO:0007669"/>
    <property type="project" value="InterPro"/>
</dbReference>
<evidence type="ECO:0000256" key="3">
    <source>
        <dbReference type="ARBA" id="ARBA00029447"/>
    </source>
</evidence>
<dbReference type="Pfam" id="PF00015">
    <property type="entry name" value="MCPsignal"/>
    <property type="match status" value="1"/>
</dbReference>
<dbReference type="InterPro" id="IPR051310">
    <property type="entry name" value="MCP_chemotaxis"/>
</dbReference>
<dbReference type="InterPro" id="IPR024478">
    <property type="entry name" value="HlyB_4HB_MCP"/>
</dbReference>
<proteinExistence type="inferred from homology"/>
<evidence type="ECO:0000256" key="1">
    <source>
        <dbReference type="ARBA" id="ARBA00004370"/>
    </source>
</evidence>
<feature type="domain" description="Methyl-accepting transducer" evidence="6">
    <location>
        <begin position="273"/>
        <end position="502"/>
    </location>
</feature>
<dbReference type="GO" id="GO:0006935">
    <property type="term" value="P:chemotaxis"/>
    <property type="evidence" value="ECO:0007669"/>
    <property type="project" value="InterPro"/>
</dbReference>
<dbReference type="SUPFAM" id="SSF58104">
    <property type="entry name" value="Methyl-accepting chemotaxis protein (MCP) signaling domain"/>
    <property type="match status" value="1"/>
</dbReference>
<dbReference type="GO" id="GO:0007165">
    <property type="term" value="P:signal transduction"/>
    <property type="evidence" value="ECO:0007669"/>
    <property type="project" value="UniProtKB-KW"/>
</dbReference>
<evidence type="ECO:0000256" key="2">
    <source>
        <dbReference type="ARBA" id="ARBA00022481"/>
    </source>
</evidence>
<dbReference type="CDD" id="cd11386">
    <property type="entry name" value="MCP_signal"/>
    <property type="match status" value="1"/>
</dbReference>
<dbReference type="EMBL" id="CP044067">
    <property type="protein sequence ID" value="QET05252.1"/>
    <property type="molecule type" value="Genomic_DNA"/>
</dbReference>
<dbReference type="CDD" id="cd06225">
    <property type="entry name" value="HAMP"/>
    <property type="match status" value="1"/>
</dbReference>
<comment type="similarity">
    <text evidence="3">Belongs to the methyl-accepting chemotaxis (MCP) protein family.</text>
</comment>
<name>A0A5P2HAZ3_9BURK</name>
<comment type="subcellular location">
    <subcellularLocation>
        <location evidence="1">Membrane</location>
    </subcellularLocation>
</comment>
<dbReference type="SMART" id="SM00304">
    <property type="entry name" value="HAMP"/>
    <property type="match status" value="1"/>
</dbReference>
<dbReference type="FunFam" id="1.10.287.950:FF:000001">
    <property type="entry name" value="Methyl-accepting chemotaxis sensory transducer"/>
    <property type="match status" value="1"/>
</dbReference>
<dbReference type="Proteomes" id="UP000322822">
    <property type="component" value="Chromosome 2"/>
</dbReference>